<dbReference type="InterPro" id="IPR022138">
    <property type="entry name" value="DUF3670"/>
</dbReference>
<feature type="domain" description="Helicase C-terminal" evidence="3">
    <location>
        <begin position="808"/>
        <end position="962"/>
    </location>
</feature>
<dbReference type="Pfam" id="PF12419">
    <property type="entry name" value="DUF3670"/>
    <property type="match status" value="1"/>
</dbReference>
<accession>A0ABN2TZ42</accession>
<keyword evidence="4" id="KW-0547">Nucleotide-binding</keyword>
<name>A0ABN2TZ42_9ACTN</name>
<dbReference type="InterPro" id="IPR038718">
    <property type="entry name" value="SNF2-like_sf"/>
</dbReference>
<evidence type="ECO:0000313" key="5">
    <source>
        <dbReference type="Proteomes" id="UP001500751"/>
    </source>
</evidence>
<evidence type="ECO:0000256" key="1">
    <source>
        <dbReference type="ARBA" id="ARBA00022801"/>
    </source>
</evidence>
<gene>
    <name evidence="4" type="ORF">GCM10009839_23490</name>
</gene>
<dbReference type="PROSITE" id="PS51194">
    <property type="entry name" value="HELICASE_CTER"/>
    <property type="match status" value="1"/>
</dbReference>
<dbReference type="InterPro" id="IPR000330">
    <property type="entry name" value="SNF2_N"/>
</dbReference>
<dbReference type="EMBL" id="BAAAQN010000010">
    <property type="protein sequence ID" value="GAA2024883.1"/>
    <property type="molecule type" value="Genomic_DNA"/>
</dbReference>
<evidence type="ECO:0000313" key="4">
    <source>
        <dbReference type="EMBL" id="GAA2024883.1"/>
    </source>
</evidence>
<dbReference type="InterPro" id="IPR027417">
    <property type="entry name" value="P-loop_NTPase"/>
</dbReference>
<organism evidence="4 5">
    <name type="scientific">Catenulispora yoronensis</name>
    <dbReference type="NCBI Taxonomy" id="450799"/>
    <lineage>
        <taxon>Bacteria</taxon>
        <taxon>Bacillati</taxon>
        <taxon>Actinomycetota</taxon>
        <taxon>Actinomycetes</taxon>
        <taxon>Catenulisporales</taxon>
        <taxon>Catenulisporaceae</taxon>
        <taxon>Catenulispora</taxon>
    </lineage>
</organism>
<dbReference type="InterPro" id="IPR014001">
    <property type="entry name" value="Helicase_ATP-bd"/>
</dbReference>
<dbReference type="SMART" id="SM00490">
    <property type="entry name" value="HELICc"/>
    <property type="match status" value="1"/>
</dbReference>
<dbReference type="Gene3D" id="3.40.50.300">
    <property type="entry name" value="P-loop containing nucleotide triphosphate hydrolases"/>
    <property type="match status" value="1"/>
</dbReference>
<comment type="caution">
    <text evidence="4">The sequence shown here is derived from an EMBL/GenBank/DDBJ whole genome shotgun (WGS) entry which is preliminary data.</text>
</comment>
<dbReference type="Proteomes" id="UP001500751">
    <property type="component" value="Unassembled WGS sequence"/>
</dbReference>
<dbReference type="Pfam" id="PF00271">
    <property type="entry name" value="Helicase_C"/>
    <property type="match status" value="1"/>
</dbReference>
<keyword evidence="4" id="KW-0067">ATP-binding</keyword>
<dbReference type="InterPro" id="IPR001650">
    <property type="entry name" value="Helicase_C-like"/>
</dbReference>
<dbReference type="Pfam" id="PF00176">
    <property type="entry name" value="SNF2-rel_dom"/>
    <property type="match status" value="1"/>
</dbReference>
<dbReference type="SUPFAM" id="SSF52540">
    <property type="entry name" value="P-loop containing nucleoside triphosphate hydrolases"/>
    <property type="match status" value="2"/>
</dbReference>
<reference evidence="4 5" key="1">
    <citation type="journal article" date="2019" name="Int. J. Syst. Evol. Microbiol.">
        <title>The Global Catalogue of Microorganisms (GCM) 10K type strain sequencing project: providing services to taxonomists for standard genome sequencing and annotation.</title>
        <authorList>
            <consortium name="The Broad Institute Genomics Platform"/>
            <consortium name="The Broad Institute Genome Sequencing Center for Infectious Disease"/>
            <person name="Wu L."/>
            <person name="Ma J."/>
        </authorList>
    </citation>
    <scope>NUCLEOTIDE SEQUENCE [LARGE SCALE GENOMIC DNA]</scope>
    <source>
        <strain evidence="4 5">JCM 16014</strain>
    </source>
</reference>
<dbReference type="PROSITE" id="PS51192">
    <property type="entry name" value="HELICASE_ATP_BIND_1"/>
    <property type="match status" value="1"/>
</dbReference>
<sequence>MARKVVIIDDDEREEADGALALDEQIIASGALLVARPAVFLPADPPRHGRVAFLPTDDAGLPALPTAEVDIVEYIHSTKTGRPRKHPKIEVRTVSAVCLPVEEAIPVLIHARKLALDSPDSAVDPAAVFWGTAALFVLRLVARGRILPGVSPAGIDAWRVGPFDREDAEHLRALAALMPPTARAVPLPDDRGDVLLPDAEPLLRAFLDAVADILPRSPAAPVVARNSGDAFTALPAVHIPDQRRWAAEVAAGIDVGARVSLRLETPGDDGAFRAITQLHSLADPTRVADVGAVWRSLVAGSDAEAGARTQIDVLLVLRRAARVWEPLARLLAKPVPAGLDLTDEEVHDLLGEAAPRLSAAGMDVHLPKELARSLSARAVVGAPKRPGSAATSYFDADSLLVFRWELALGGETLTPAEMNQIAEATRPLVRLRDQWVLVDEALARKARKRELKPLTAIEALGAALTGGAEADGELVPVAVDGWLADLRSRIADPAAVGRVVAQPPALQATLRDYQMRGLTWLDQMTALGLGGCLADDMGLGKTITLIALHLHRQADADTTRPTLVVCPTSLLGNWEREIERFAPGTPVRRFHGVERDLDAVGGSEFVLTTYGTLRVDAARLGEIDWGLLAADEAQHVKNPYSHTAKALREIGSQARIALTGTPVENNLSELWALLDWTTPGLLGTLPAFRSRYAKAVESDRDHQTTERLATLVRPFLLRRRKSDPGIAPELPPKTETDHPVALTREQAALYEAFVREMMARIQNSTGIERRGLVLKLLTALKQICNHPSQYLKESANQPLTGRSGKLELLDELLDTILAEDNAVLVFSQYVTMNRLIERHLAARGVATQFLHGQTPVKKREGMVQRFQDGEVPVFLLSLKAAGVGLNLTRAGHVIHYDRWWNPAVEEQATDRAYRIGQTQPVQVHRLITEGTVEDRIAATLKEKRDLADAVLAGGEAAFTELSDAELAELVTLRRGR</sequence>
<keyword evidence="4" id="KW-0347">Helicase</keyword>
<proteinExistence type="predicted"/>
<dbReference type="InterPro" id="IPR049730">
    <property type="entry name" value="SNF2/RAD54-like_C"/>
</dbReference>
<dbReference type="SMART" id="SM00487">
    <property type="entry name" value="DEXDc"/>
    <property type="match status" value="1"/>
</dbReference>
<keyword evidence="5" id="KW-1185">Reference proteome</keyword>
<feature type="domain" description="Helicase ATP-binding" evidence="2">
    <location>
        <begin position="522"/>
        <end position="680"/>
    </location>
</feature>
<protein>
    <submittedName>
        <fullName evidence="4">DEAD/DEAH box helicase</fullName>
    </submittedName>
</protein>
<dbReference type="GO" id="GO:0004386">
    <property type="term" value="F:helicase activity"/>
    <property type="evidence" value="ECO:0007669"/>
    <property type="project" value="UniProtKB-KW"/>
</dbReference>
<dbReference type="PANTHER" id="PTHR10799">
    <property type="entry name" value="SNF2/RAD54 HELICASE FAMILY"/>
    <property type="match status" value="1"/>
</dbReference>
<evidence type="ECO:0000259" key="3">
    <source>
        <dbReference type="PROSITE" id="PS51194"/>
    </source>
</evidence>
<keyword evidence="1" id="KW-0378">Hydrolase</keyword>
<evidence type="ECO:0000259" key="2">
    <source>
        <dbReference type="PROSITE" id="PS51192"/>
    </source>
</evidence>
<dbReference type="CDD" id="cd18793">
    <property type="entry name" value="SF2_C_SNF"/>
    <property type="match status" value="1"/>
</dbReference>
<dbReference type="Gene3D" id="3.40.50.10810">
    <property type="entry name" value="Tandem AAA-ATPase domain"/>
    <property type="match status" value="1"/>
</dbReference>